<dbReference type="CDD" id="cd00616">
    <property type="entry name" value="AHBA_syn"/>
    <property type="match status" value="1"/>
</dbReference>
<dbReference type="InterPro" id="IPR015422">
    <property type="entry name" value="PyrdxlP-dep_Trfase_small"/>
</dbReference>
<feature type="modified residue" description="N6-(pyridoxal phosphate)lysine" evidence="3">
    <location>
        <position position="198"/>
    </location>
</feature>
<evidence type="ECO:0000256" key="2">
    <source>
        <dbReference type="PIRSR" id="PIRSR000390-1"/>
    </source>
</evidence>
<dbReference type="AlphaFoldDB" id="A0A2S7KYS9"/>
<dbReference type="InterPro" id="IPR015421">
    <property type="entry name" value="PyrdxlP-dep_Trfase_major"/>
</dbReference>
<evidence type="ECO:0000313" key="6">
    <source>
        <dbReference type="Proteomes" id="UP000239522"/>
    </source>
</evidence>
<dbReference type="OrthoDB" id="9810913at2"/>
<evidence type="ECO:0008006" key="7">
    <source>
        <dbReference type="Google" id="ProtNLM"/>
    </source>
</evidence>
<dbReference type="GO" id="GO:0030170">
    <property type="term" value="F:pyridoxal phosphate binding"/>
    <property type="evidence" value="ECO:0007669"/>
    <property type="project" value="TreeGrafter"/>
</dbReference>
<keyword evidence="3 4" id="KW-0663">Pyridoxal phosphate</keyword>
<gene>
    <name evidence="5" type="ORF">BST83_12145</name>
</gene>
<dbReference type="EMBL" id="MQUA01000013">
    <property type="protein sequence ID" value="PQB07819.1"/>
    <property type="molecule type" value="Genomic_DNA"/>
</dbReference>
<dbReference type="Proteomes" id="UP000239522">
    <property type="component" value="Unassembled WGS sequence"/>
</dbReference>
<feature type="active site" description="Proton acceptor" evidence="2">
    <location>
        <position position="198"/>
    </location>
</feature>
<dbReference type="PIRSF" id="PIRSF000390">
    <property type="entry name" value="PLP_StrS"/>
    <property type="match status" value="1"/>
</dbReference>
<dbReference type="Gene3D" id="3.90.1150.10">
    <property type="entry name" value="Aspartate Aminotransferase, domain 1"/>
    <property type="match status" value="1"/>
</dbReference>
<dbReference type="PANTHER" id="PTHR30244">
    <property type="entry name" value="TRANSAMINASE"/>
    <property type="match status" value="1"/>
</dbReference>
<evidence type="ECO:0000313" key="5">
    <source>
        <dbReference type="EMBL" id="PQB07819.1"/>
    </source>
</evidence>
<dbReference type="SUPFAM" id="SSF53383">
    <property type="entry name" value="PLP-dependent transferases"/>
    <property type="match status" value="1"/>
</dbReference>
<evidence type="ECO:0000256" key="4">
    <source>
        <dbReference type="RuleBase" id="RU004508"/>
    </source>
</evidence>
<organism evidence="5 6">
    <name type="scientific">Polaribacter filamentus</name>
    <dbReference type="NCBI Taxonomy" id="53483"/>
    <lineage>
        <taxon>Bacteria</taxon>
        <taxon>Pseudomonadati</taxon>
        <taxon>Bacteroidota</taxon>
        <taxon>Flavobacteriia</taxon>
        <taxon>Flavobacteriales</taxon>
        <taxon>Flavobacteriaceae</taxon>
    </lineage>
</organism>
<keyword evidence="6" id="KW-1185">Reference proteome</keyword>
<name>A0A2S7KYS9_9FLAO</name>
<dbReference type="Pfam" id="PF01041">
    <property type="entry name" value="DegT_DnrJ_EryC1"/>
    <property type="match status" value="2"/>
</dbReference>
<accession>A0A2S7KYS9</accession>
<evidence type="ECO:0000256" key="3">
    <source>
        <dbReference type="PIRSR" id="PIRSR000390-2"/>
    </source>
</evidence>
<dbReference type="InterPro" id="IPR000653">
    <property type="entry name" value="DegT/StrS_aminotransferase"/>
</dbReference>
<dbReference type="InterPro" id="IPR015424">
    <property type="entry name" value="PyrdxlP-dep_Trfase"/>
</dbReference>
<dbReference type="RefSeq" id="WP_104810023.1">
    <property type="nucleotide sequence ID" value="NZ_MQUA01000013.1"/>
</dbReference>
<dbReference type="GO" id="GO:0000271">
    <property type="term" value="P:polysaccharide biosynthetic process"/>
    <property type="evidence" value="ECO:0007669"/>
    <property type="project" value="TreeGrafter"/>
</dbReference>
<reference evidence="5 6" key="1">
    <citation type="submission" date="2016-11" db="EMBL/GenBank/DDBJ databases">
        <title>Trade-off between light-utilization and light-protection in marine flavobacteria.</title>
        <authorList>
            <person name="Kumagai Y."/>
        </authorList>
    </citation>
    <scope>NUCLEOTIDE SEQUENCE [LARGE SCALE GENOMIC DNA]</scope>
    <source>
        <strain evidence="5 6">ATCC 700397</strain>
    </source>
</reference>
<dbReference type="GO" id="GO:0008483">
    <property type="term" value="F:transaminase activity"/>
    <property type="evidence" value="ECO:0007669"/>
    <property type="project" value="TreeGrafter"/>
</dbReference>
<dbReference type="PANTHER" id="PTHR30244:SF34">
    <property type="entry name" value="DTDP-4-AMINO-4,6-DIDEOXYGALACTOSE TRANSAMINASE"/>
    <property type="match status" value="1"/>
</dbReference>
<sequence length="404" mass="45541">MKIPFCLPLIDRDVNQEVLSCLNETGWLTTGPKVKLLEDQITELCQTSSTICVNSWTSGMLLLIRWLDLDEDDEIIVPTYTYAASAFSVINSRVKCVFVDVNCDFTINIDEVEKAITEKTKAIMPVDLGGLPIDYIALNTLLNKESVRSKFNPKTDFQRKIGRPIVLSDAAHSIGSLIDGVPTPLFSDFSVFSFHSVKNITTGEGGAITFKIFDEEEDGLILKELRLLSLNGQNKTAFEKNSIGGWKYDITTNGLKVNMADINAAIGLAQIRKYKNILLPEREQIFLKYNSILSQHSWAILPTFTVDNRKSSCHLYQLRIKGFEEQQRDELISRLASLDIGVNVHYIPLPMLSYFKSIGLDIKDFPSSYNLYKNEISLPIYNNLSLESVEHVCLNLIKIVNEII</sequence>
<proteinExistence type="inferred from homology"/>
<protein>
    <recommendedName>
        <fullName evidence="7">Capsular biosynthesis protein</fullName>
    </recommendedName>
</protein>
<evidence type="ECO:0000256" key="1">
    <source>
        <dbReference type="ARBA" id="ARBA00037999"/>
    </source>
</evidence>
<comment type="similarity">
    <text evidence="1 4">Belongs to the DegT/DnrJ/EryC1 family.</text>
</comment>
<comment type="caution">
    <text evidence="5">The sequence shown here is derived from an EMBL/GenBank/DDBJ whole genome shotgun (WGS) entry which is preliminary data.</text>
</comment>
<dbReference type="Gene3D" id="3.40.640.10">
    <property type="entry name" value="Type I PLP-dependent aspartate aminotransferase-like (Major domain)"/>
    <property type="match status" value="1"/>
</dbReference>